<evidence type="ECO:0000256" key="6">
    <source>
        <dbReference type="ARBA" id="ARBA00022676"/>
    </source>
</evidence>
<dbReference type="GO" id="GO:0005829">
    <property type="term" value="C:cytosol"/>
    <property type="evidence" value="ECO:0007669"/>
    <property type="project" value="TreeGrafter"/>
</dbReference>
<dbReference type="InterPro" id="IPR013783">
    <property type="entry name" value="Ig-like_fold"/>
</dbReference>
<evidence type="ECO:0000256" key="3">
    <source>
        <dbReference type="ARBA" id="ARBA00004964"/>
    </source>
</evidence>
<dbReference type="SUPFAM" id="SSF51445">
    <property type="entry name" value="(Trans)glycosidases"/>
    <property type="match status" value="1"/>
</dbReference>
<dbReference type="PANTHER" id="PTHR43651:SF3">
    <property type="entry name" value="1,4-ALPHA-GLUCAN-BRANCHING ENZYME"/>
    <property type="match status" value="1"/>
</dbReference>
<comment type="function">
    <text evidence="2 10">Catalyzes the formation of the alpha-1,6-glucosidic linkages in glycogen by scission of a 1,4-alpha-linked oligosaccharide from growing alpha-1,4-glucan chains and the subsequent attachment of the oligosaccharide to the alpha-1,6 position.</text>
</comment>
<dbReference type="PANTHER" id="PTHR43651">
    <property type="entry name" value="1,4-ALPHA-GLUCAN-BRANCHING ENZYME"/>
    <property type="match status" value="1"/>
</dbReference>
<evidence type="ECO:0000256" key="11">
    <source>
        <dbReference type="PIRSR" id="PIRSR000463-1"/>
    </source>
</evidence>
<reference evidence="14" key="2">
    <citation type="submission" date="2021-04" db="EMBL/GenBank/DDBJ databases">
        <authorList>
            <person name="Gilroy R."/>
        </authorList>
    </citation>
    <scope>NUCLEOTIDE SEQUENCE</scope>
    <source>
        <strain evidence="14">CHK192-8294</strain>
    </source>
</reference>
<dbReference type="GO" id="GO:0043169">
    <property type="term" value="F:cation binding"/>
    <property type="evidence" value="ECO:0007669"/>
    <property type="project" value="InterPro"/>
</dbReference>
<dbReference type="InterPro" id="IPR037439">
    <property type="entry name" value="Branching_enzy"/>
</dbReference>
<dbReference type="SUPFAM" id="SSF51011">
    <property type="entry name" value="Glycosyl hydrolase domain"/>
    <property type="match status" value="1"/>
</dbReference>
<dbReference type="InterPro" id="IPR017853">
    <property type="entry name" value="GH"/>
</dbReference>
<keyword evidence="6 10" id="KW-0328">Glycosyltransferase</keyword>
<evidence type="ECO:0000256" key="7">
    <source>
        <dbReference type="ARBA" id="ARBA00022679"/>
    </source>
</evidence>
<dbReference type="InterPro" id="IPR006407">
    <property type="entry name" value="GlgB"/>
</dbReference>
<feature type="compositionally biased region" description="Low complexity" evidence="12">
    <location>
        <begin position="678"/>
        <end position="689"/>
    </location>
</feature>
<dbReference type="Gene3D" id="3.20.20.80">
    <property type="entry name" value="Glycosidases"/>
    <property type="match status" value="1"/>
</dbReference>
<dbReference type="EC" id="2.4.1.18" evidence="10"/>
<dbReference type="EMBL" id="DWXO01000025">
    <property type="protein sequence ID" value="HJB79877.1"/>
    <property type="molecule type" value="Genomic_DNA"/>
</dbReference>
<keyword evidence="8 10" id="KW-0320">Glycogen biosynthesis</keyword>
<dbReference type="SMART" id="SM00642">
    <property type="entry name" value="Aamy"/>
    <property type="match status" value="1"/>
</dbReference>
<dbReference type="PIRSF" id="PIRSF000463">
    <property type="entry name" value="GlgB"/>
    <property type="match status" value="1"/>
</dbReference>
<feature type="region of interest" description="Disordered" evidence="12">
    <location>
        <begin position="642"/>
        <end position="715"/>
    </location>
</feature>
<dbReference type="InterPro" id="IPR004193">
    <property type="entry name" value="Glyco_hydro_13_N"/>
</dbReference>
<dbReference type="Pfam" id="PF02806">
    <property type="entry name" value="Alpha-amylase_C"/>
    <property type="match status" value="1"/>
</dbReference>
<dbReference type="NCBIfam" id="NF008967">
    <property type="entry name" value="PRK12313.1"/>
    <property type="match status" value="1"/>
</dbReference>
<evidence type="ECO:0000256" key="12">
    <source>
        <dbReference type="SAM" id="MobiDB-lite"/>
    </source>
</evidence>
<dbReference type="GO" id="GO:0005978">
    <property type="term" value="P:glycogen biosynthetic process"/>
    <property type="evidence" value="ECO:0007669"/>
    <property type="project" value="UniProtKB-UniRule"/>
</dbReference>
<feature type="compositionally biased region" description="Low complexity" evidence="12">
    <location>
        <begin position="660"/>
        <end position="671"/>
    </location>
</feature>
<dbReference type="NCBIfam" id="NF003811">
    <property type="entry name" value="PRK05402.1"/>
    <property type="match status" value="1"/>
</dbReference>
<feature type="domain" description="Glycosyl hydrolase family 13 catalytic" evidence="13">
    <location>
        <begin position="150"/>
        <end position="518"/>
    </location>
</feature>
<dbReference type="AlphaFoldDB" id="A0A9D2SA32"/>
<evidence type="ECO:0000256" key="9">
    <source>
        <dbReference type="ARBA" id="ARBA00023277"/>
    </source>
</evidence>
<keyword evidence="5 10" id="KW-0321">Glycogen metabolism</keyword>
<feature type="active site" description="Proton donor" evidence="10 11">
    <location>
        <position position="360"/>
    </location>
</feature>
<reference evidence="14" key="1">
    <citation type="journal article" date="2021" name="PeerJ">
        <title>Extensive microbial diversity within the chicken gut microbiome revealed by metagenomics and culture.</title>
        <authorList>
            <person name="Gilroy R."/>
            <person name="Ravi A."/>
            <person name="Getino M."/>
            <person name="Pursley I."/>
            <person name="Horton D.L."/>
            <person name="Alikhan N.F."/>
            <person name="Baker D."/>
            <person name="Gharbi K."/>
            <person name="Hall N."/>
            <person name="Watson M."/>
            <person name="Adriaenssens E.M."/>
            <person name="Foster-Nyarko E."/>
            <person name="Jarju S."/>
            <person name="Secka A."/>
            <person name="Antonio M."/>
            <person name="Oren A."/>
            <person name="Chaudhuri R.R."/>
            <person name="La Ragione R."/>
            <person name="Hildebrand F."/>
            <person name="Pallen M.J."/>
        </authorList>
    </citation>
    <scope>NUCLEOTIDE SEQUENCE</scope>
    <source>
        <strain evidence="14">CHK192-8294</strain>
    </source>
</reference>
<dbReference type="GO" id="GO:0003844">
    <property type="term" value="F:1,4-alpha-glucan branching enzyme activity"/>
    <property type="evidence" value="ECO:0007669"/>
    <property type="project" value="UniProtKB-UniRule"/>
</dbReference>
<name>A0A9D2SA32_9FIRM</name>
<dbReference type="InterPro" id="IPR006048">
    <property type="entry name" value="A-amylase/branching_C"/>
</dbReference>
<evidence type="ECO:0000313" key="14">
    <source>
        <dbReference type="EMBL" id="HJB79877.1"/>
    </source>
</evidence>
<sequence length="715" mass="81036">MASTKPSMILHDFSQGHAVRAQEFMGAHPAVQDGQEGWIFRVWAPHAQSVAVMGDFNGWNDSDHPMQLLSDGVWEVFIPGLKQFDSYKYAVHTASGRVLAKADPYAFHAETRPGTASKLYDLAGYGWGDGDWMDYRKSNPIYQKPLNIYEVHLGSWRRTGEDEMLSYRDIGKYLVPYVKEMGFTHVELLPITEHPLDASWGYQCTGYFAATSRFGTPHDFMWLVDQLHQAGIGVILDWVPAHFPKDAFGLYEFDGEPCYEYADTRKGEHADWGTRVFDYARHEVRSFLFSSALFWLEQFHIDGLRVDAVASMLYLDYGRQGGEWVPNMFGGHENLEAVDFIQELNQHIFQAHPDVMMIAEESTAWPRVSHPVGEGGLEGGLGFNLKWNMGWMNDILHYIKLDPYFRQFNHKDITFSLMYAFSENFVLPLSHDEVVHMKGSLINKMPGTNEEKFAGVRAFYTYMLTHPGKKLLMMGSEFGQWNEWHYEHSLDWHLLDPDQEWAKPHRQLQQYFKQANAFYLAHPELWELDFSWEGFEWIEANDNQANTVAFLRKDANGDALVIVCNFSPVDRTGYTVGVPVPGVYTVVFNSDDPDFGGKGGGDHEPVRSRYVESQGREQSITISLPPMSAVIYKCTRKFPVRKKKADKEASAKPAVRKKAATPAVKAEAAKPAVRKKAAAPAVKEAAPKPAVRKKAAAPAVKAEAAKPAVRKKKEK</sequence>
<evidence type="ECO:0000313" key="15">
    <source>
        <dbReference type="Proteomes" id="UP000823921"/>
    </source>
</evidence>
<dbReference type="InterPro" id="IPR044143">
    <property type="entry name" value="GlgB_N_E_set_prok"/>
</dbReference>
<comment type="caution">
    <text evidence="14">The sequence shown here is derived from an EMBL/GenBank/DDBJ whole genome shotgun (WGS) entry which is preliminary data.</text>
</comment>
<feature type="active site" description="Nucleophile" evidence="10 11">
    <location>
        <position position="307"/>
    </location>
</feature>
<dbReference type="Gene3D" id="2.60.40.1180">
    <property type="entry name" value="Golgi alpha-mannosidase II"/>
    <property type="match status" value="1"/>
</dbReference>
<dbReference type="GO" id="GO:0004553">
    <property type="term" value="F:hydrolase activity, hydrolyzing O-glycosyl compounds"/>
    <property type="evidence" value="ECO:0007669"/>
    <property type="project" value="InterPro"/>
</dbReference>
<evidence type="ECO:0000259" key="13">
    <source>
        <dbReference type="SMART" id="SM00642"/>
    </source>
</evidence>
<dbReference type="CDD" id="cd02855">
    <property type="entry name" value="E_set_GBE_prok_N"/>
    <property type="match status" value="1"/>
</dbReference>
<comment type="catalytic activity">
    <reaction evidence="1 10">
        <text>Transfers a segment of a (1-&gt;4)-alpha-D-glucan chain to a primary hydroxy group in a similar glucan chain.</text>
        <dbReference type="EC" id="2.4.1.18"/>
    </reaction>
</comment>
<accession>A0A9D2SA32</accession>
<dbReference type="InterPro" id="IPR013780">
    <property type="entry name" value="Glyco_hydro_b"/>
</dbReference>
<dbReference type="Pfam" id="PF00128">
    <property type="entry name" value="Alpha-amylase"/>
    <property type="match status" value="2"/>
</dbReference>
<dbReference type="FunFam" id="3.20.20.80:FF:000003">
    <property type="entry name" value="1,4-alpha-glucan branching enzyme GlgB"/>
    <property type="match status" value="1"/>
</dbReference>
<keyword evidence="7 10" id="KW-0808">Transferase</keyword>
<comment type="subunit">
    <text evidence="10">Monomer.</text>
</comment>
<organism evidence="14 15">
    <name type="scientific">Candidatus Flavonifractor intestinigallinarum</name>
    <dbReference type="NCBI Taxonomy" id="2838586"/>
    <lineage>
        <taxon>Bacteria</taxon>
        <taxon>Bacillati</taxon>
        <taxon>Bacillota</taxon>
        <taxon>Clostridia</taxon>
        <taxon>Eubacteriales</taxon>
        <taxon>Oscillospiraceae</taxon>
        <taxon>Flavonifractor</taxon>
    </lineage>
</organism>
<dbReference type="Proteomes" id="UP000823921">
    <property type="component" value="Unassembled WGS sequence"/>
</dbReference>
<evidence type="ECO:0000256" key="2">
    <source>
        <dbReference type="ARBA" id="ARBA00002953"/>
    </source>
</evidence>
<comment type="pathway">
    <text evidence="3 10">Glycan biosynthesis; glycogen biosynthesis.</text>
</comment>
<evidence type="ECO:0000256" key="5">
    <source>
        <dbReference type="ARBA" id="ARBA00022600"/>
    </source>
</evidence>
<keyword evidence="9 10" id="KW-0119">Carbohydrate metabolism</keyword>
<comment type="similarity">
    <text evidence="4 10">Belongs to the glycosyl hydrolase 13 family. GlgB subfamily.</text>
</comment>
<evidence type="ECO:0000256" key="1">
    <source>
        <dbReference type="ARBA" id="ARBA00000826"/>
    </source>
</evidence>
<gene>
    <name evidence="10 14" type="primary">glgB</name>
    <name evidence="14" type="ORF">H9712_02720</name>
</gene>
<evidence type="ECO:0000256" key="8">
    <source>
        <dbReference type="ARBA" id="ARBA00023056"/>
    </source>
</evidence>
<dbReference type="Pfam" id="PF02922">
    <property type="entry name" value="CBM_48"/>
    <property type="match status" value="1"/>
</dbReference>
<evidence type="ECO:0000256" key="4">
    <source>
        <dbReference type="ARBA" id="ARBA00009000"/>
    </source>
</evidence>
<dbReference type="InterPro" id="IPR006047">
    <property type="entry name" value="GH13_cat_dom"/>
</dbReference>
<dbReference type="Gene3D" id="2.60.40.10">
    <property type="entry name" value="Immunoglobulins"/>
    <property type="match status" value="1"/>
</dbReference>
<dbReference type="NCBIfam" id="TIGR01515">
    <property type="entry name" value="branching_enzym"/>
    <property type="match status" value="1"/>
</dbReference>
<evidence type="ECO:0000256" key="10">
    <source>
        <dbReference type="HAMAP-Rule" id="MF_00685"/>
    </source>
</evidence>
<dbReference type="CDD" id="cd11322">
    <property type="entry name" value="AmyAc_Glg_BE"/>
    <property type="match status" value="1"/>
</dbReference>
<dbReference type="FunFam" id="2.60.40.1180:FF:000002">
    <property type="entry name" value="1,4-alpha-glucan branching enzyme GlgB"/>
    <property type="match status" value="1"/>
</dbReference>
<feature type="compositionally biased region" description="Low complexity" evidence="12">
    <location>
        <begin position="696"/>
        <end position="707"/>
    </location>
</feature>
<dbReference type="HAMAP" id="MF_00685">
    <property type="entry name" value="GlgB"/>
    <property type="match status" value="1"/>
</dbReference>
<protein>
    <recommendedName>
        <fullName evidence="10">1,4-alpha-glucan branching enzyme GlgB</fullName>
        <ecNumber evidence="10">2.4.1.18</ecNumber>
    </recommendedName>
    <alternativeName>
        <fullName evidence="10">1,4-alpha-D-glucan:1,4-alpha-D-glucan 6-glucosyl-transferase</fullName>
    </alternativeName>
    <alternativeName>
        <fullName evidence="10">Alpha-(1-&gt;4)-glucan branching enzyme</fullName>
    </alternativeName>
    <alternativeName>
        <fullName evidence="10">Glycogen branching enzyme</fullName>
        <shortName evidence="10">BE</shortName>
    </alternativeName>
</protein>
<proteinExistence type="inferred from homology"/>